<organism evidence="1 2">
    <name type="scientific">Babesia microti (strain RI)</name>
    <dbReference type="NCBI Taxonomy" id="1133968"/>
    <lineage>
        <taxon>Eukaryota</taxon>
        <taxon>Sar</taxon>
        <taxon>Alveolata</taxon>
        <taxon>Apicomplexa</taxon>
        <taxon>Aconoidasida</taxon>
        <taxon>Piroplasmida</taxon>
        <taxon>Babesiidae</taxon>
        <taxon>Babesia</taxon>
    </lineage>
</organism>
<dbReference type="InterPro" id="IPR015943">
    <property type="entry name" value="WD40/YVTN_repeat-like_dom_sf"/>
</dbReference>
<dbReference type="SMART" id="SM00320">
    <property type="entry name" value="WD40"/>
    <property type="match status" value="4"/>
</dbReference>
<sequence length="486" mass="55150">MQSYYLNYLHQPILDIDNSIHSSAVRYYPTHYRPILIDIKMDLSTFSVTLTGTKDSDITINISINSKLFQSTKDIDDFYLLHDTLLDRKFASLAEPPPIELFQGNRERFKTTLQELESYFKELFYRLDVIYDDFFLEFCGLKNHLIPKSIQSQFVNSLPPSQYMLGVSNAIVIPNLLILAYEDQTNISKFGCMWSIFEPDVLGCIQLYTFDHTIITSLTKLEEHLFEYKIRKVIVTQDHNQLIVGRGDGLVDIYHFSPLKKLVKTTTINAHCQALVLLSLCHEKIYTVGYDNSLRISNLTGSIEKGGNLTNRLQGDKIITAAMTPEMIVFGTFENNIIMYAVIPGELPKFIATFHIGEHVPIHTIIAQGSYIFVSHGNYITCFLVTKNSTSKCVMLSDKESPAYSLIVKIAEKILLSGHDNKISIWCLKTGKILCSWYTNTSKLHTLKLIEDDSLLCAGANNGEFKLWEIPKLNDIANAKSFTCAG</sequence>
<gene>
    <name evidence="1" type="ORF">BMR1_03g01850</name>
</gene>
<dbReference type="SUPFAM" id="SSF50978">
    <property type="entry name" value="WD40 repeat-like"/>
    <property type="match status" value="1"/>
</dbReference>
<keyword evidence="2" id="KW-1185">Reference proteome</keyword>
<evidence type="ECO:0000313" key="2">
    <source>
        <dbReference type="Proteomes" id="UP000002899"/>
    </source>
</evidence>
<dbReference type="Gene3D" id="2.130.10.10">
    <property type="entry name" value="YVTN repeat-like/Quinoprotein amine dehydrogenase"/>
    <property type="match status" value="1"/>
</dbReference>
<dbReference type="AlphaFoldDB" id="A0A1R4ABM2"/>
<dbReference type="Proteomes" id="UP000002899">
    <property type="component" value="Chromosome III"/>
</dbReference>
<dbReference type="RefSeq" id="XP_021338557.1">
    <property type="nucleotide sequence ID" value="XM_021481985.1"/>
</dbReference>
<reference evidence="1 2" key="3">
    <citation type="journal article" date="2016" name="Sci. Rep.">
        <title>Genome-wide diversity and gene expression profiling of Babesia microti isolates identify polymorphic genes that mediate host-pathogen interactions.</title>
        <authorList>
            <person name="Silva J.C."/>
            <person name="Cornillot E."/>
            <person name="McCracken C."/>
            <person name="Usmani-Brown S."/>
            <person name="Dwivedi A."/>
            <person name="Ifeonu O.O."/>
            <person name="Crabtree J."/>
            <person name="Gotia H.T."/>
            <person name="Virji A.Z."/>
            <person name="Reynes C."/>
            <person name="Colinge J."/>
            <person name="Kumar V."/>
            <person name="Lawres L."/>
            <person name="Pazzi J.E."/>
            <person name="Pablo J.V."/>
            <person name="Hung C."/>
            <person name="Brancato J."/>
            <person name="Kumari P."/>
            <person name="Orvis J."/>
            <person name="Tretina K."/>
            <person name="Chibucos M."/>
            <person name="Ott S."/>
            <person name="Sadzewicz L."/>
            <person name="Sengamalay N."/>
            <person name="Shetty A.C."/>
            <person name="Su Q."/>
            <person name="Tallon L."/>
            <person name="Fraser C.M."/>
            <person name="Frutos R."/>
            <person name="Molina D.M."/>
            <person name="Krause P.J."/>
            <person name="Ben Mamoun C."/>
        </authorList>
    </citation>
    <scope>NUCLEOTIDE SEQUENCE [LARGE SCALE GENOMIC DNA]</scope>
    <source>
        <strain evidence="1 2">RI</strain>
    </source>
</reference>
<dbReference type="InterPro" id="IPR036322">
    <property type="entry name" value="WD40_repeat_dom_sf"/>
</dbReference>
<proteinExistence type="predicted"/>
<reference evidence="1 2" key="2">
    <citation type="journal article" date="2013" name="PLoS ONE">
        <title>Whole genome mapping and re-organization of the nuclear and mitochondrial genomes of Babesia microti isolates.</title>
        <authorList>
            <person name="Cornillot E."/>
            <person name="Dassouli A."/>
            <person name="Garg A."/>
            <person name="Pachikara N."/>
            <person name="Randazzo S."/>
            <person name="Depoix D."/>
            <person name="Carcy B."/>
            <person name="Delbecq S."/>
            <person name="Frutos R."/>
            <person name="Silva J.C."/>
            <person name="Sutton R."/>
            <person name="Krause P.J."/>
            <person name="Mamoun C.B."/>
        </authorList>
    </citation>
    <scope>NUCLEOTIDE SEQUENCE [LARGE SCALE GENOMIC DNA]</scope>
    <source>
        <strain evidence="1 2">RI</strain>
    </source>
</reference>
<evidence type="ECO:0000313" key="1">
    <source>
        <dbReference type="EMBL" id="SJK86396.1"/>
    </source>
</evidence>
<reference evidence="1 2" key="1">
    <citation type="journal article" date="2012" name="Nucleic Acids Res.">
        <title>Sequencing of the smallest Apicomplexan genome from the human pathogen Babesia microti.</title>
        <authorList>
            <person name="Cornillot E."/>
            <person name="Hadj-Kaddour K."/>
            <person name="Dassouli A."/>
            <person name="Noel B."/>
            <person name="Ranwez V."/>
            <person name="Vacherie B."/>
            <person name="Augagneur Y."/>
            <person name="Bres V."/>
            <person name="Duclos A."/>
            <person name="Randazzo S."/>
            <person name="Carcy B."/>
            <person name="Debierre-Grockiego F."/>
            <person name="Delbecq S."/>
            <person name="Moubri-Menage K."/>
            <person name="Shams-Eldin H."/>
            <person name="Usmani-Brown S."/>
            <person name="Bringaud F."/>
            <person name="Wincker P."/>
            <person name="Vivares C.P."/>
            <person name="Schwarz R.T."/>
            <person name="Schetters T.P."/>
            <person name="Krause P.J."/>
            <person name="Gorenflot A."/>
            <person name="Berry V."/>
            <person name="Barbe V."/>
            <person name="Ben Mamoun C."/>
        </authorList>
    </citation>
    <scope>NUCLEOTIDE SEQUENCE [LARGE SCALE GENOMIC DNA]</scope>
    <source>
        <strain evidence="1 2">RI</strain>
    </source>
</reference>
<dbReference type="EMBL" id="LN871598">
    <property type="protein sequence ID" value="SJK86396.1"/>
    <property type="molecule type" value="Genomic_DNA"/>
</dbReference>
<dbReference type="KEGG" id="bmic:BMR1_03g01850"/>
<dbReference type="VEuPathDB" id="PiroplasmaDB:BMR1_03g01850"/>
<dbReference type="OrthoDB" id="430293at2759"/>
<name>A0A1R4ABM2_BABMR</name>
<dbReference type="GeneID" id="24425011"/>
<accession>A0A1R4ABM2</accession>
<protein>
    <submittedName>
        <fullName evidence="1">Phosphoinositide-binding protein, putative</fullName>
    </submittedName>
</protein>
<dbReference type="InterPro" id="IPR001680">
    <property type="entry name" value="WD40_rpt"/>
</dbReference>